<keyword evidence="2" id="KW-1185">Reference proteome</keyword>
<accession>A0ABW4YD69</accession>
<sequence>MAMIKRPLVSAILFGVSIPLLTACGPMYRTVYTYTPPTDLEGKRCLNQCLAMREMCRSNAEGRAAQNRSNCQQSAMVSYTACISTAKSDAERAKCTDSSYSCNEQANTSQCDADYRVCYSNCGGIVDSREVCVSGCQ</sequence>
<dbReference type="Proteomes" id="UP001597337">
    <property type="component" value="Unassembled WGS sequence"/>
</dbReference>
<proteinExistence type="predicted"/>
<dbReference type="RefSeq" id="WP_386028454.1">
    <property type="nucleotide sequence ID" value="NZ_JBHUHX010000052.1"/>
</dbReference>
<gene>
    <name evidence="1" type="ORF">ACFSJC_17365</name>
</gene>
<evidence type="ECO:0008006" key="3">
    <source>
        <dbReference type="Google" id="ProtNLM"/>
    </source>
</evidence>
<protein>
    <recommendedName>
        <fullName evidence="3">Lipoprotein</fullName>
    </recommendedName>
</protein>
<dbReference type="EMBL" id="JBHUHX010000052">
    <property type="protein sequence ID" value="MFD2113619.1"/>
    <property type="molecule type" value="Genomic_DNA"/>
</dbReference>
<evidence type="ECO:0000313" key="2">
    <source>
        <dbReference type="Proteomes" id="UP001597337"/>
    </source>
</evidence>
<organism evidence="1 2">
    <name type="scientific">Thiorhodococcus fuscus</name>
    <dbReference type="NCBI Taxonomy" id="527200"/>
    <lineage>
        <taxon>Bacteria</taxon>
        <taxon>Pseudomonadati</taxon>
        <taxon>Pseudomonadota</taxon>
        <taxon>Gammaproteobacteria</taxon>
        <taxon>Chromatiales</taxon>
        <taxon>Chromatiaceae</taxon>
        <taxon>Thiorhodococcus</taxon>
    </lineage>
</organism>
<evidence type="ECO:0000313" key="1">
    <source>
        <dbReference type="EMBL" id="MFD2113619.1"/>
    </source>
</evidence>
<reference evidence="2" key="1">
    <citation type="journal article" date="2019" name="Int. J. Syst. Evol. Microbiol.">
        <title>The Global Catalogue of Microorganisms (GCM) 10K type strain sequencing project: providing services to taxonomists for standard genome sequencing and annotation.</title>
        <authorList>
            <consortium name="The Broad Institute Genomics Platform"/>
            <consortium name="The Broad Institute Genome Sequencing Center for Infectious Disease"/>
            <person name="Wu L."/>
            <person name="Ma J."/>
        </authorList>
    </citation>
    <scope>NUCLEOTIDE SEQUENCE [LARGE SCALE GENOMIC DNA]</scope>
    <source>
        <strain evidence="2">KACC 12597</strain>
    </source>
</reference>
<name>A0ABW4YD69_9GAMM</name>
<comment type="caution">
    <text evidence="1">The sequence shown here is derived from an EMBL/GenBank/DDBJ whole genome shotgun (WGS) entry which is preliminary data.</text>
</comment>
<dbReference type="PROSITE" id="PS51257">
    <property type="entry name" value="PROKAR_LIPOPROTEIN"/>
    <property type="match status" value="1"/>
</dbReference>